<proteinExistence type="predicted"/>
<reference evidence="2" key="1">
    <citation type="submission" date="2009-06" db="EMBL/GenBank/DDBJ databases">
        <title>Complete sequence plasmid 1 of Ralstonia pickettii 12D.</title>
        <authorList>
            <consortium name="US DOE Joint Genome Institute"/>
            <person name="Lucas S."/>
            <person name="Copeland A."/>
            <person name="Lapidus A."/>
            <person name="Glavina del Rio T."/>
            <person name="Dalin E."/>
            <person name="Tice H."/>
            <person name="Bruce D."/>
            <person name="Goodwin L."/>
            <person name="Pitluck S."/>
            <person name="Sims D."/>
            <person name="Meincke L."/>
            <person name="Brettin T."/>
            <person name="Detter J.C."/>
            <person name="Han C."/>
            <person name="Larimer F."/>
            <person name="Land M."/>
            <person name="Hauser L."/>
            <person name="Kyrpides N."/>
            <person name="Ovchinnikova G."/>
            <person name="Marsh T."/>
            <person name="Richardson P."/>
        </authorList>
    </citation>
    <scope>NUCLEOTIDE SEQUENCE [LARGE SCALE GENOMIC DNA]</scope>
    <source>
        <plasmid evidence="2">12D</plasmid>
        <plasmid evidence="2">pRp12D01</plasmid>
    </source>
</reference>
<organism evidence="2">
    <name type="scientific">Ralstonia pickettii (strain 12D)</name>
    <dbReference type="NCBI Taxonomy" id="428406"/>
    <lineage>
        <taxon>Bacteria</taxon>
        <taxon>Pseudomonadati</taxon>
        <taxon>Pseudomonadota</taxon>
        <taxon>Betaproteobacteria</taxon>
        <taxon>Burkholderiales</taxon>
        <taxon>Burkholderiaceae</taxon>
        <taxon>Ralstonia</taxon>
    </lineage>
</organism>
<dbReference type="Pfam" id="PF06527">
    <property type="entry name" value="TniQ"/>
    <property type="match status" value="1"/>
</dbReference>
<feature type="domain" description="TniQ" evidence="1">
    <location>
        <begin position="6"/>
        <end position="137"/>
    </location>
</feature>
<geneLocation type="plasmid" evidence="2">
    <name>pRp12D01</name>
</geneLocation>
<name>C6BQB2_RALP1</name>
<dbReference type="AlphaFoldDB" id="C6BQB2"/>
<evidence type="ECO:0000313" key="2">
    <source>
        <dbReference type="EMBL" id="ACS65959.1"/>
    </source>
</evidence>
<sequence length="694" mass="75591">MGRKLPVRPIPFPDESPAGYLIRIAEGNGFPSVTAMIDGHFAGKADEGWITAAYTRADRYAEILQLCGVGDPNALSLSFERVGPTAETPRLIDGVPYGERFFSEDCRAYCPICLAEQRYFRKHWALEPYLVCQVHSVYMLRDCHACKKALSPLRGSLCTCRCGANLADAQPVLADKSAVDWWMGEMRAGEPRAGEAAACVAALFALEHRDGFLELLSSARRWGEEGVVSTEVQALVHNSPWHPRITLLPLLEAASNTVRALALEILRSTSGERSVGADQCERRLSSKQIQLALGLSASQLTKLERDGVLEAYQLKIGRGGYSAVAANAMLSALTANLAESTCASRAVTRGVASVLRAITEGREHSAGYDLSAGLSSLRSVHATPRNPAPDSTDEIGVEKVAEILGTYPEVVRFLARAGWLEYRDRDGANRKRLVTSQGVVERFARKYVFAGEVAKRANTGVTSTAERLMALGVPAVAGPKIDGSLVYMFERDRVDRLDLDTLRSLKGYPTSTGRKPAGEGVKRERLEMPLADAAELIGVSVQTAKRLVVDHHLREVKGLSRSVLVTRRSVQRFKAMLDDPELVPVEAVSAILGVGKRALEVTYIQSGLLPVVNLTVSRRIHRADIERLQEMRAEYLTAEEAGGLLGSHRGHLPNLESRGEIQSVTFGKARSVKFYALADIRKLEGVGVRPTAVS</sequence>
<accession>C6BQB2</accession>
<protein>
    <recommendedName>
        <fullName evidence="1">TniQ domain-containing protein</fullName>
    </recommendedName>
</protein>
<dbReference type="InterPro" id="IPR009492">
    <property type="entry name" value="TniQ"/>
</dbReference>
<gene>
    <name evidence="2" type="ordered locus">Rpic12D_4722</name>
</gene>
<dbReference type="HOGENOM" id="CLU_414841_0_0_4"/>
<dbReference type="EMBL" id="CP001646">
    <property type="protein sequence ID" value="ACS65959.1"/>
    <property type="molecule type" value="Genomic_DNA"/>
</dbReference>
<evidence type="ECO:0000259" key="1">
    <source>
        <dbReference type="Pfam" id="PF06527"/>
    </source>
</evidence>
<dbReference type="KEGG" id="rpf:Rpic12D_4722"/>
<keyword evidence="2" id="KW-0614">Plasmid</keyword>